<dbReference type="AlphaFoldDB" id="A0A3L7D9Z5"/>
<evidence type="ECO:0000313" key="1">
    <source>
        <dbReference type="EMBL" id="RLQ14494.1"/>
    </source>
</evidence>
<protein>
    <submittedName>
        <fullName evidence="1">Uncharacterized protein</fullName>
    </submittedName>
</protein>
<dbReference type="EMBL" id="RCTJ01000011">
    <property type="protein sequence ID" value="RLQ14494.1"/>
    <property type="molecule type" value="Genomic_DNA"/>
</dbReference>
<evidence type="ECO:0000313" key="2">
    <source>
        <dbReference type="Proteomes" id="UP000266922"/>
    </source>
</evidence>
<name>A0A3L7D9Z5_GEOSE</name>
<accession>A0A3L7D9Z5</accession>
<proteinExistence type="predicted"/>
<dbReference type="Proteomes" id="UP000266922">
    <property type="component" value="Unassembled WGS sequence"/>
</dbReference>
<organism evidence="1 2">
    <name type="scientific">Geobacillus stearothermophilus</name>
    <name type="common">Bacillus stearothermophilus</name>
    <dbReference type="NCBI Taxonomy" id="1422"/>
    <lineage>
        <taxon>Bacteria</taxon>
        <taxon>Bacillati</taxon>
        <taxon>Bacillota</taxon>
        <taxon>Bacilli</taxon>
        <taxon>Bacillales</taxon>
        <taxon>Anoxybacillaceae</taxon>
        <taxon>Geobacillus</taxon>
    </lineage>
</organism>
<sequence length="66" mass="8018">MEMATKPVINAICFKICYIFKNNVQCKVKTRCKIRAKFLQIRWASFGFLKKQKRPQTRPYQEVHYF</sequence>
<comment type="caution">
    <text evidence="1">The sequence shown here is derived from an EMBL/GenBank/DDBJ whole genome shotgun (WGS) entry which is preliminary data.</text>
</comment>
<gene>
    <name evidence="1" type="ORF">D9548_05080</name>
</gene>
<reference evidence="1 2" key="1">
    <citation type="submission" date="2018-10" db="EMBL/GenBank/DDBJ databases">
        <title>Geobacillus stearothermophilus in processing lines of powdered infant formula.</title>
        <authorList>
            <person name="Rhee M.S."/>
            <person name="Choi I.-G."/>
            <person name="Cho T.J."/>
            <person name="Park B."/>
        </authorList>
    </citation>
    <scope>NUCLEOTIDE SEQUENCE [LARGE SCALE GENOMIC DNA]</scope>
    <source>
        <strain evidence="1 2">FHS-PPGT130</strain>
    </source>
</reference>